<keyword evidence="1" id="KW-0812">Transmembrane</keyword>
<evidence type="ECO:0000313" key="2">
    <source>
        <dbReference type="EMBL" id="CAD8441467.1"/>
    </source>
</evidence>
<keyword evidence="1" id="KW-0472">Membrane</keyword>
<protein>
    <submittedName>
        <fullName evidence="2">Uncharacterized protein</fullName>
    </submittedName>
</protein>
<name>A0A7S0D2V1_9EUKA</name>
<dbReference type="AlphaFoldDB" id="A0A7S0D2V1"/>
<accession>A0A7S0D2V1</accession>
<keyword evidence="1" id="KW-1133">Transmembrane helix</keyword>
<feature type="transmembrane region" description="Helical" evidence="1">
    <location>
        <begin position="106"/>
        <end position="124"/>
    </location>
</feature>
<evidence type="ECO:0000256" key="1">
    <source>
        <dbReference type="SAM" id="Phobius"/>
    </source>
</evidence>
<proteinExistence type="predicted"/>
<gene>
    <name evidence="2" type="ORF">LAMO00422_LOCUS6297</name>
</gene>
<dbReference type="EMBL" id="HBEM01009026">
    <property type="protein sequence ID" value="CAD8441467.1"/>
    <property type="molecule type" value="Transcribed_RNA"/>
</dbReference>
<organism evidence="2">
    <name type="scientific">Amorphochlora amoebiformis</name>
    <dbReference type="NCBI Taxonomy" id="1561963"/>
    <lineage>
        <taxon>Eukaryota</taxon>
        <taxon>Sar</taxon>
        <taxon>Rhizaria</taxon>
        <taxon>Cercozoa</taxon>
        <taxon>Chlorarachniophyceae</taxon>
        <taxon>Amorphochlora</taxon>
    </lineage>
</organism>
<reference evidence="2" key="1">
    <citation type="submission" date="2021-01" db="EMBL/GenBank/DDBJ databases">
        <authorList>
            <person name="Corre E."/>
            <person name="Pelletier E."/>
            <person name="Niang G."/>
            <person name="Scheremetjew M."/>
            <person name="Finn R."/>
            <person name="Kale V."/>
            <person name="Holt S."/>
            <person name="Cochrane G."/>
            <person name="Meng A."/>
            <person name="Brown T."/>
            <person name="Cohen L."/>
        </authorList>
    </citation>
    <scope>NUCLEOTIDE SEQUENCE</scope>
    <source>
        <strain evidence="2">CCMP2058</strain>
    </source>
</reference>
<sequence length="275" mass="31606">MHRFLPRKLSARSSRLLPTSRFLPRIRWKGGFQGMGRGGSHFRSSSVHPNQILPEPPRGKEWCKICNIRDPRLAKRAGRKYMDRCERTGVECAEARRWRSNQRFRFLFLLLPAAGIVGLILYAAEKNSSEKNKVISCRDDQTFALRIRRAYVRKEDTEPLGEFPKFAVARIRATYSDGDKMCDSDYRLTLIKDDEDPDIRIISGNGRDADGAFTVESGVYSIRTGKLSWGERGKYYSHVEGNLIQAEKIRFRGFYVNDRGAVGQIQTISMGYRKE</sequence>